<accession>A0A8J3CIS2</accession>
<organism evidence="1 2">
    <name type="scientific">Longimycelium tulufanense</name>
    <dbReference type="NCBI Taxonomy" id="907463"/>
    <lineage>
        <taxon>Bacteria</taxon>
        <taxon>Bacillati</taxon>
        <taxon>Actinomycetota</taxon>
        <taxon>Actinomycetes</taxon>
        <taxon>Pseudonocardiales</taxon>
        <taxon>Pseudonocardiaceae</taxon>
        <taxon>Longimycelium</taxon>
    </lineage>
</organism>
<dbReference type="RefSeq" id="WP_229686749.1">
    <property type="nucleotide sequence ID" value="NZ_BMMK01000033.1"/>
</dbReference>
<dbReference type="AlphaFoldDB" id="A0A8J3CIS2"/>
<dbReference type="Proteomes" id="UP000637578">
    <property type="component" value="Unassembled WGS sequence"/>
</dbReference>
<reference evidence="1" key="2">
    <citation type="submission" date="2020-09" db="EMBL/GenBank/DDBJ databases">
        <authorList>
            <person name="Sun Q."/>
            <person name="Zhou Y."/>
        </authorList>
    </citation>
    <scope>NUCLEOTIDE SEQUENCE</scope>
    <source>
        <strain evidence="1">CGMCC 4.5737</strain>
    </source>
</reference>
<proteinExistence type="predicted"/>
<protein>
    <submittedName>
        <fullName evidence="1">Uncharacterized protein</fullName>
    </submittedName>
</protein>
<dbReference type="EMBL" id="BMMK01000033">
    <property type="protein sequence ID" value="GGM74866.1"/>
    <property type="molecule type" value="Genomic_DNA"/>
</dbReference>
<comment type="caution">
    <text evidence="1">The sequence shown here is derived from an EMBL/GenBank/DDBJ whole genome shotgun (WGS) entry which is preliminary data.</text>
</comment>
<sequence>MRQVGRVPGIIGGVERPQATHFFRAEPTMAFPHGRLLAVRAGRLLVLATDGWVALGRYLPAAAAPLTREQAEQWCHTEEVATAWLDAVPDPTAV</sequence>
<gene>
    <name evidence="1" type="ORF">GCM10012275_51970</name>
</gene>
<evidence type="ECO:0000313" key="2">
    <source>
        <dbReference type="Proteomes" id="UP000637578"/>
    </source>
</evidence>
<evidence type="ECO:0000313" key="1">
    <source>
        <dbReference type="EMBL" id="GGM74866.1"/>
    </source>
</evidence>
<name>A0A8J3CIS2_9PSEU</name>
<keyword evidence="2" id="KW-1185">Reference proteome</keyword>
<reference evidence="1" key="1">
    <citation type="journal article" date="2014" name="Int. J. Syst. Evol. Microbiol.">
        <title>Complete genome sequence of Corynebacterium casei LMG S-19264T (=DSM 44701T), isolated from a smear-ripened cheese.</title>
        <authorList>
            <consortium name="US DOE Joint Genome Institute (JGI-PGF)"/>
            <person name="Walter F."/>
            <person name="Albersmeier A."/>
            <person name="Kalinowski J."/>
            <person name="Ruckert C."/>
        </authorList>
    </citation>
    <scope>NUCLEOTIDE SEQUENCE</scope>
    <source>
        <strain evidence="1">CGMCC 4.5737</strain>
    </source>
</reference>